<dbReference type="EMBL" id="LAZR01000434">
    <property type="protein sequence ID" value="KKN69038.1"/>
    <property type="molecule type" value="Genomic_DNA"/>
</dbReference>
<accession>A0A0F9VTF5</accession>
<dbReference type="AlphaFoldDB" id="A0A0F9VTF5"/>
<proteinExistence type="predicted"/>
<evidence type="ECO:0000313" key="2">
    <source>
        <dbReference type="EMBL" id="KKN69038.1"/>
    </source>
</evidence>
<reference evidence="2" key="1">
    <citation type="journal article" date="2015" name="Nature">
        <title>Complex archaea that bridge the gap between prokaryotes and eukaryotes.</title>
        <authorList>
            <person name="Spang A."/>
            <person name="Saw J.H."/>
            <person name="Jorgensen S.L."/>
            <person name="Zaremba-Niedzwiedzka K."/>
            <person name="Martijn J."/>
            <person name="Lind A.E."/>
            <person name="van Eijk R."/>
            <person name="Schleper C."/>
            <person name="Guy L."/>
            <person name="Ettema T.J."/>
        </authorList>
    </citation>
    <scope>NUCLEOTIDE SEQUENCE</scope>
</reference>
<feature type="compositionally biased region" description="Basic and acidic residues" evidence="1">
    <location>
        <begin position="38"/>
        <end position="55"/>
    </location>
</feature>
<feature type="compositionally biased region" description="Basic and acidic residues" evidence="1">
    <location>
        <begin position="8"/>
        <end position="19"/>
    </location>
</feature>
<sequence length="105" mass="12276">MQIISRPTRREAEDRRREGLANAGLSPKRYRGTASSVDEAHETQRRLERDGEVFDKPWQVSGDSEDAKQAEQDELLNLGINPETWEKMPPRRRSFITPWEWSKPL</sequence>
<protein>
    <submittedName>
        <fullName evidence="2">Uncharacterized protein</fullName>
    </submittedName>
</protein>
<feature type="region of interest" description="Disordered" evidence="1">
    <location>
        <begin position="1"/>
        <end position="69"/>
    </location>
</feature>
<gene>
    <name evidence="2" type="ORF">LCGC14_0445100</name>
</gene>
<name>A0A0F9VTF5_9ZZZZ</name>
<organism evidence="2">
    <name type="scientific">marine sediment metagenome</name>
    <dbReference type="NCBI Taxonomy" id="412755"/>
    <lineage>
        <taxon>unclassified sequences</taxon>
        <taxon>metagenomes</taxon>
        <taxon>ecological metagenomes</taxon>
    </lineage>
</organism>
<comment type="caution">
    <text evidence="2">The sequence shown here is derived from an EMBL/GenBank/DDBJ whole genome shotgun (WGS) entry which is preliminary data.</text>
</comment>
<evidence type="ECO:0000256" key="1">
    <source>
        <dbReference type="SAM" id="MobiDB-lite"/>
    </source>
</evidence>